<organism evidence="1 2">
    <name type="scientific">Actinomadura fulvescens</name>
    <dbReference type="NCBI Taxonomy" id="46160"/>
    <lineage>
        <taxon>Bacteria</taxon>
        <taxon>Bacillati</taxon>
        <taxon>Actinomycetota</taxon>
        <taxon>Actinomycetes</taxon>
        <taxon>Streptosporangiales</taxon>
        <taxon>Thermomonosporaceae</taxon>
        <taxon>Actinomadura</taxon>
    </lineage>
</organism>
<dbReference type="EMBL" id="BAAATD010000003">
    <property type="protein sequence ID" value="GAA2595091.1"/>
    <property type="molecule type" value="Genomic_DNA"/>
</dbReference>
<proteinExistence type="predicted"/>
<evidence type="ECO:0000313" key="2">
    <source>
        <dbReference type="Proteomes" id="UP001501509"/>
    </source>
</evidence>
<keyword evidence="2" id="KW-1185">Reference proteome</keyword>
<protein>
    <submittedName>
        <fullName evidence="1">Spherulation-specific family 4 protein</fullName>
    </submittedName>
</protein>
<dbReference type="Proteomes" id="UP001501509">
    <property type="component" value="Unassembled WGS sequence"/>
</dbReference>
<dbReference type="PANTHER" id="PTHR35040">
    <property type="match status" value="1"/>
</dbReference>
<dbReference type="RefSeq" id="WP_344541369.1">
    <property type="nucleotide sequence ID" value="NZ_BAAATD010000003.1"/>
</dbReference>
<gene>
    <name evidence="1" type="ORF">GCM10010411_30430</name>
</gene>
<reference evidence="1 2" key="1">
    <citation type="journal article" date="2019" name="Int. J. Syst. Evol. Microbiol.">
        <title>The Global Catalogue of Microorganisms (GCM) 10K type strain sequencing project: providing services to taxonomists for standard genome sequencing and annotation.</title>
        <authorList>
            <consortium name="The Broad Institute Genomics Platform"/>
            <consortium name="The Broad Institute Genome Sequencing Center for Infectious Disease"/>
            <person name="Wu L."/>
            <person name="Ma J."/>
        </authorList>
    </citation>
    <scope>NUCLEOTIDE SEQUENCE [LARGE SCALE GENOMIC DNA]</scope>
    <source>
        <strain evidence="1 2">JCM 6833</strain>
    </source>
</reference>
<evidence type="ECO:0000313" key="1">
    <source>
        <dbReference type="EMBL" id="GAA2595091.1"/>
    </source>
</evidence>
<sequence>MSGLIVVPAYFPPAADAWSALADTCPHLAVLNVADGPGVVPDADFAAVAARARSAGITLAGYVDTAYGLRSPGDVAADMRRHRDWYGVRRVFLDQVAAGHRQLGHYARVVDAVRAEGAEFVVFNHGVHPDPRYAGLADLLVTFEGPWSTYRSLRAPEWATKADAGRFCHLVYATPRHALCEVLARARRHNAGAYVTDRDGPNPWDDLPRYYRLEVQASR</sequence>
<dbReference type="Pfam" id="PF12138">
    <property type="entry name" value="Spherulin4"/>
    <property type="match status" value="1"/>
</dbReference>
<dbReference type="PANTHER" id="PTHR35040:SF9">
    <property type="entry name" value="4-LIKE CELL SURFACE PROTEIN, PUTATIVE (AFU_ORTHOLOGUE AFUA_4G14080)-RELATED"/>
    <property type="match status" value="1"/>
</dbReference>
<comment type="caution">
    <text evidence="1">The sequence shown here is derived from an EMBL/GenBank/DDBJ whole genome shotgun (WGS) entry which is preliminary data.</text>
</comment>
<dbReference type="InterPro" id="IPR021986">
    <property type="entry name" value="Spherulin4"/>
</dbReference>
<name>A0ABN3PQ54_9ACTN</name>
<accession>A0ABN3PQ54</accession>